<organism evidence="1 2">
    <name type="scientific">Thanatephorus cucumeris (strain AG1-IB / isolate 7/3/14)</name>
    <name type="common">Lettuce bottom rot fungus</name>
    <name type="synonym">Rhizoctonia solani</name>
    <dbReference type="NCBI Taxonomy" id="1108050"/>
    <lineage>
        <taxon>Eukaryota</taxon>
        <taxon>Fungi</taxon>
        <taxon>Dikarya</taxon>
        <taxon>Basidiomycota</taxon>
        <taxon>Agaricomycotina</taxon>
        <taxon>Agaricomycetes</taxon>
        <taxon>Cantharellales</taxon>
        <taxon>Ceratobasidiaceae</taxon>
        <taxon>Rhizoctonia</taxon>
        <taxon>Rhizoctonia solani AG-1</taxon>
    </lineage>
</organism>
<dbReference type="AlphaFoldDB" id="A0A0B7F7W7"/>
<gene>
    <name evidence="1" type="ORF">RSOLAG1IB_06847</name>
</gene>
<keyword evidence="2" id="KW-1185">Reference proteome</keyword>
<name>A0A0B7F7W7_THACB</name>
<accession>A0A0B7F7W7</accession>
<evidence type="ECO:0000313" key="1">
    <source>
        <dbReference type="EMBL" id="CEL54136.1"/>
    </source>
</evidence>
<evidence type="ECO:0000313" key="2">
    <source>
        <dbReference type="Proteomes" id="UP000059188"/>
    </source>
</evidence>
<dbReference type="Proteomes" id="UP000059188">
    <property type="component" value="Unassembled WGS sequence"/>
</dbReference>
<proteinExistence type="predicted"/>
<dbReference type="EMBL" id="LN679114">
    <property type="protein sequence ID" value="CEL54136.1"/>
    <property type="molecule type" value="Genomic_DNA"/>
</dbReference>
<sequence>MYSMCNYVSWLRMYQGWENKNKKLFKYFCQAYSFSALLNVAVRTGPRIDIAGLEFRNLRLRGTFDRLSNGEFEILMENGLTQRLFGYNQARDAINGGNQPRSPTPHSLSRAIVKYTLPPCQCQTKHPTELPGTFCSFAYICLGALGTGALLCSFQTKLSYLHSLQSEISGDITPIHVLEVIVQTEKNGSLGGQSFA</sequence>
<reference evidence="1 2" key="1">
    <citation type="submission" date="2014-11" db="EMBL/GenBank/DDBJ databases">
        <authorList>
            <person name="Wibberg Daniel"/>
        </authorList>
    </citation>
    <scope>NUCLEOTIDE SEQUENCE [LARGE SCALE GENOMIC DNA]</scope>
    <source>
        <strain evidence="1">Rhizoctonia solani AG1-IB 7/3/14</strain>
    </source>
</reference>
<protein>
    <submittedName>
        <fullName evidence="1">Uncharacterized protein</fullName>
    </submittedName>
</protein>